<evidence type="ECO:0000256" key="1">
    <source>
        <dbReference type="ARBA" id="ARBA00022741"/>
    </source>
</evidence>
<reference evidence="3" key="1">
    <citation type="submission" date="2020-05" db="EMBL/GenBank/DDBJ databases">
        <authorList>
            <person name="Chiriac C."/>
            <person name="Salcher M."/>
            <person name="Ghai R."/>
            <person name="Kavagutti S V."/>
        </authorList>
    </citation>
    <scope>NUCLEOTIDE SEQUENCE</scope>
</reference>
<sequence>MLIVALTGGIGSGKSTVGELFQQLGAVVVDSDQLAREVVERGSLGFEQIVTLFGDEILKNGEINRSLLAEIIFKDPAKRKNLEQITHPLIRKAFADVVAKSGDQAIVINQIPLLVESKYQYNFDHVITVSTSEDKRIARLLAKGYTQEQIQNRMKSQVSDADREKIADSIIQNNESEKELLPQVEKIWEQLQFKLKSK</sequence>
<evidence type="ECO:0000313" key="3">
    <source>
        <dbReference type="EMBL" id="CAB4644030.1"/>
    </source>
</evidence>
<dbReference type="NCBIfam" id="TIGR00152">
    <property type="entry name" value="dephospho-CoA kinase"/>
    <property type="match status" value="1"/>
</dbReference>
<dbReference type="Gene3D" id="3.40.50.300">
    <property type="entry name" value="P-loop containing nucleotide triphosphate hydrolases"/>
    <property type="match status" value="1"/>
</dbReference>
<protein>
    <submittedName>
        <fullName evidence="3">Unannotated protein</fullName>
    </submittedName>
</protein>
<dbReference type="AlphaFoldDB" id="A0A6J6K2X4"/>
<dbReference type="GO" id="GO:0005524">
    <property type="term" value="F:ATP binding"/>
    <property type="evidence" value="ECO:0007669"/>
    <property type="project" value="UniProtKB-KW"/>
</dbReference>
<dbReference type="GO" id="GO:0015937">
    <property type="term" value="P:coenzyme A biosynthetic process"/>
    <property type="evidence" value="ECO:0007669"/>
    <property type="project" value="InterPro"/>
</dbReference>
<dbReference type="PROSITE" id="PS51219">
    <property type="entry name" value="DPCK"/>
    <property type="match status" value="1"/>
</dbReference>
<dbReference type="Pfam" id="PF01121">
    <property type="entry name" value="CoaE"/>
    <property type="match status" value="1"/>
</dbReference>
<accession>A0A6J6K2X4</accession>
<dbReference type="PANTHER" id="PTHR10695">
    <property type="entry name" value="DEPHOSPHO-COA KINASE-RELATED"/>
    <property type="match status" value="1"/>
</dbReference>
<dbReference type="PANTHER" id="PTHR10695:SF46">
    <property type="entry name" value="BIFUNCTIONAL COENZYME A SYNTHASE-RELATED"/>
    <property type="match status" value="1"/>
</dbReference>
<dbReference type="GO" id="GO:0004140">
    <property type="term" value="F:dephospho-CoA kinase activity"/>
    <property type="evidence" value="ECO:0007669"/>
    <property type="project" value="InterPro"/>
</dbReference>
<evidence type="ECO:0000256" key="2">
    <source>
        <dbReference type="ARBA" id="ARBA00022840"/>
    </source>
</evidence>
<dbReference type="EMBL" id="CAEZWG010000007">
    <property type="protein sequence ID" value="CAB4644030.1"/>
    <property type="molecule type" value="Genomic_DNA"/>
</dbReference>
<gene>
    <name evidence="3" type="ORF">UFOPK2234_00088</name>
</gene>
<name>A0A6J6K2X4_9ZZZZ</name>
<keyword evidence="2" id="KW-0067">ATP-binding</keyword>
<dbReference type="SUPFAM" id="SSF52540">
    <property type="entry name" value="P-loop containing nucleoside triphosphate hydrolases"/>
    <property type="match status" value="1"/>
</dbReference>
<dbReference type="CDD" id="cd02022">
    <property type="entry name" value="DPCK"/>
    <property type="match status" value="1"/>
</dbReference>
<dbReference type="InterPro" id="IPR001977">
    <property type="entry name" value="Depp_CoAkinase"/>
</dbReference>
<dbReference type="InterPro" id="IPR027417">
    <property type="entry name" value="P-loop_NTPase"/>
</dbReference>
<proteinExistence type="inferred from homology"/>
<keyword evidence="1" id="KW-0547">Nucleotide-binding</keyword>
<dbReference type="HAMAP" id="MF_00376">
    <property type="entry name" value="Dephospho_CoA_kinase"/>
    <property type="match status" value="1"/>
</dbReference>
<organism evidence="3">
    <name type="scientific">freshwater metagenome</name>
    <dbReference type="NCBI Taxonomy" id="449393"/>
    <lineage>
        <taxon>unclassified sequences</taxon>
        <taxon>metagenomes</taxon>
        <taxon>ecological metagenomes</taxon>
    </lineage>
</organism>